<protein>
    <recommendedName>
        <fullName evidence="1">Nbr1 FW domain-containing protein</fullName>
    </recommendedName>
</protein>
<dbReference type="Gene3D" id="2.60.40.10">
    <property type="entry name" value="Immunoglobulins"/>
    <property type="match status" value="1"/>
</dbReference>
<dbReference type="InterPro" id="IPR032350">
    <property type="entry name" value="Nbr1_FW"/>
</dbReference>
<feature type="domain" description="Nbr1 FW" evidence="1">
    <location>
        <begin position="4"/>
        <end position="82"/>
    </location>
</feature>
<organism evidence="2 3">
    <name type="scientific">Massilia oculi</name>
    <dbReference type="NCBI Taxonomy" id="945844"/>
    <lineage>
        <taxon>Bacteria</taxon>
        <taxon>Pseudomonadati</taxon>
        <taxon>Pseudomonadota</taxon>
        <taxon>Betaproteobacteria</taxon>
        <taxon>Burkholderiales</taxon>
        <taxon>Oxalobacteraceae</taxon>
        <taxon>Telluria group</taxon>
        <taxon>Massilia</taxon>
    </lineage>
</organism>
<proteinExistence type="predicted"/>
<dbReference type="OrthoDB" id="8755534at2"/>
<evidence type="ECO:0000259" key="1">
    <source>
        <dbReference type="Pfam" id="PF16158"/>
    </source>
</evidence>
<accession>A0A2S2DK44</accession>
<name>A0A2S2DK44_9BURK</name>
<dbReference type="Proteomes" id="UP000245820">
    <property type="component" value="Chromosome"/>
</dbReference>
<dbReference type="EMBL" id="CP029343">
    <property type="protein sequence ID" value="AWL05740.1"/>
    <property type="molecule type" value="Genomic_DNA"/>
</dbReference>
<keyword evidence="3" id="KW-1185">Reference proteome</keyword>
<evidence type="ECO:0000313" key="3">
    <source>
        <dbReference type="Proteomes" id="UP000245820"/>
    </source>
</evidence>
<dbReference type="KEGG" id="mtim:DIR46_15785"/>
<reference evidence="2 3" key="1">
    <citation type="submission" date="2018-05" db="EMBL/GenBank/DDBJ databases">
        <title>Complete genome sequence of Massilia oculi sp. nov. CCUG 43427T (=DSM 26321T), the type strain of M. oculi, and comparison with genome sequences of other Massilia strains.</title>
        <authorList>
            <person name="Zhu B."/>
        </authorList>
    </citation>
    <scope>NUCLEOTIDE SEQUENCE [LARGE SCALE GENOMIC DNA]</scope>
    <source>
        <strain evidence="2 3">CCUG 43427</strain>
    </source>
</reference>
<dbReference type="InterPro" id="IPR013783">
    <property type="entry name" value="Ig-like_fold"/>
</dbReference>
<gene>
    <name evidence="2" type="ORF">DIR46_15785</name>
</gene>
<dbReference type="AlphaFoldDB" id="A0A2S2DK44"/>
<sequence>MKLTFKNTGNVTWSRSELYRIGTSNPVDNTSFGTVRVDLGVASVAPGQSATFNFQVKAPATAGSYLFDWGMLWEYHLRFGQTSPSKKSL</sequence>
<evidence type="ECO:0000313" key="2">
    <source>
        <dbReference type="EMBL" id="AWL05740.1"/>
    </source>
</evidence>
<dbReference type="Pfam" id="PF16158">
    <property type="entry name" value="N_BRCA1_IG"/>
    <property type="match status" value="1"/>
</dbReference>